<dbReference type="GO" id="GO:0016989">
    <property type="term" value="F:sigma factor antagonist activity"/>
    <property type="evidence" value="ECO:0007669"/>
    <property type="project" value="TreeGrafter"/>
</dbReference>
<gene>
    <name evidence="4" type="ORF">SAMN05444682_103466</name>
</gene>
<dbReference type="FunFam" id="2.60.120.1440:FF:000001">
    <property type="entry name" value="Putative anti-sigma factor"/>
    <property type="match status" value="1"/>
</dbReference>
<accession>A0A1I3HRH3</accession>
<evidence type="ECO:0000259" key="3">
    <source>
        <dbReference type="Pfam" id="PF16344"/>
    </source>
</evidence>
<dbReference type="PANTHER" id="PTHR30273:SF2">
    <property type="entry name" value="PROTEIN FECR"/>
    <property type="match status" value="1"/>
</dbReference>
<dbReference type="AlphaFoldDB" id="A0A1I3HRH3"/>
<evidence type="ECO:0000313" key="5">
    <source>
        <dbReference type="Proteomes" id="UP000198670"/>
    </source>
</evidence>
<proteinExistence type="predicted"/>
<dbReference type="InterPro" id="IPR032508">
    <property type="entry name" value="FecR_C"/>
</dbReference>
<dbReference type="Pfam" id="PF04773">
    <property type="entry name" value="FecR"/>
    <property type="match status" value="1"/>
</dbReference>
<name>A0A1I3HRH3_9SPHI</name>
<dbReference type="InterPro" id="IPR006860">
    <property type="entry name" value="FecR"/>
</dbReference>
<dbReference type="Proteomes" id="UP000198670">
    <property type="component" value="Unassembled WGS sequence"/>
</dbReference>
<reference evidence="4 5" key="1">
    <citation type="submission" date="2016-10" db="EMBL/GenBank/DDBJ databases">
        <authorList>
            <person name="de Groot N.N."/>
        </authorList>
    </citation>
    <scope>NUCLEOTIDE SEQUENCE [LARGE SCALE GENOMIC DNA]</scope>
    <source>
        <strain evidence="4 5">RK1</strain>
    </source>
</reference>
<feature type="domain" description="FecR protein" evidence="2">
    <location>
        <begin position="215"/>
        <end position="310"/>
    </location>
</feature>
<dbReference type="InterPro" id="IPR012373">
    <property type="entry name" value="Ferrdict_sens_TM"/>
</dbReference>
<dbReference type="PANTHER" id="PTHR30273">
    <property type="entry name" value="PERIPLASMIC SIGNAL SENSOR AND SIGMA FACTOR ACTIVATOR FECR-RELATED"/>
    <property type="match status" value="1"/>
</dbReference>
<keyword evidence="5" id="KW-1185">Reference proteome</keyword>
<evidence type="ECO:0000259" key="2">
    <source>
        <dbReference type="Pfam" id="PF04773"/>
    </source>
</evidence>
<feature type="transmembrane region" description="Helical" evidence="1">
    <location>
        <begin position="124"/>
        <end position="142"/>
    </location>
</feature>
<evidence type="ECO:0000256" key="1">
    <source>
        <dbReference type="SAM" id="Phobius"/>
    </source>
</evidence>
<dbReference type="Gene3D" id="2.60.120.1440">
    <property type="match status" value="1"/>
</dbReference>
<feature type="domain" description="Protein FecR C-terminal" evidence="3">
    <location>
        <begin position="353"/>
        <end position="407"/>
    </location>
</feature>
<protein>
    <submittedName>
        <fullName evidence="4">FecR family protein</fullName>
    </submittedName>
</protein>
<evidence type="ECO:0000313" key="4">
    <source>
        <dbReference type="EMBL" id="SFI38368.1"/>
    </source>
</evidence>
<keyword evidence="1" id="KW-1133">Transmembrane helix</keyword>
<dbReference type="EMBL" id="FOQO01000003">
    <property type="protein sequence ID" value="SFI38368.1"/>
    <property type="molecule type" value="Genomic_DNA"/>
</dbReference>
<dbReference type="STRING" id="1477437.SAMN05444682_103466"/>
<dbReference type="Gene3D" id="3.55.50.30">
    <property type="match status" value="1"/>
</dbReference>
<dbReference type="Pfam" id="PF16344">
    <property type="entry name" value="FecR_C"/>
    <property type="match status" value="1"/>
</dbReference>
<sequence>MRSRCTGFLIRTVSGSEPYQVIKQGTKKSMERKQYPAHLLRAYLEGKATREEIDALLRYFQLPEESDELVRLIIDEFNQPIPDSIDPGQVASINKRVSDRLSHHIGSMEPIQTSKRKRPVLIRLLPYAAAAVVAVVITWLTAGDRQSETVDQQFVNAEEILPGGNKAILSLSDGRTVILDEAQEGIVIDNDRISYADGAAEALMRLNTEKAEQLTLTTPRGGMYAVTLPDGSRVWLNASSVLRYPSRFTGGQRVVEIEGEGYFEISPDTKQPFIVRSRGQEVGVLGTEFNISAYPDDPKSHTTLVEGKVQIVNRLSKAIRSLAPGEQATVEGGQTRVQKVDVTQYTAWKEGFFYFDGVAPQIAFDQMERWYDIDVVYRGKVPSTRFFGMIDRSGTLHDALVILKESGLQCRLVRSGGVNQLMVIGE</sequence>
<organism evidence="4 5">
    <name type="scientific">Parapedobacter indicus</name>
    <dbReference type="NCBI Taxonomy" id="1477437"/>
    <lineage>
        <taxon>Bacteria</taxon>
        <taxon>Pseudomonadati</taxon>
        <taxon>Bacteroidota</taxon>
        <taxon>Sphingobacteriia</taxon>
        <taxon>Sphingobacteriales</taxon>
        <taxon>Sphingobacteriaceae</taxon>
        <taxon>Parapedobacter</taxon>
    </lineage>
</organism>
<keyword evidence="1" id="KW-0812">Transmembrane</keyword>
<keyword evidence="1" id="KW-0472">Membrane</keyword>